<dbReference type="EMBL" id="JADWDJ010000020">
    <property type="protein sequence ID" value="KAG5264962.1"/>
    <property type="molecule type" value="Genomic_DNA"/>
</dbReference>
<evidence type="ECO:0000313" key="2">
    <source>
        <dbReference type="EMBL" id="KAG5264962.1"/>
    </source>
</evidence>
<dbReference type="AlphaFoldDB" id="A0AAV6FTA6"/>
<dbReference type="Proteomes" id="UP000823561">
    <property type="component" value="Chromosome 20"/>
</dbReference>
<protein>
    <submittedName>
        <fullName evidence="2">Uncharacterized protein</fullName>
    </submittedName>
</protein>
<evidence type="ECO:0000313" key="3">
    <source>
        <dbReference type="Proteomes" id="UP000823561"/>
    </source>
</evidence>
<accession>A0AAV6FTA6</accession>
<gene>
    <name evidence="2" type="ORF">AALO_G00259900</name>
</gene>
<proteinExistence type="predicted"/>
<feature type="non-terminal residue" evidence="2">
    <location>
        <position position="124"/>
    </location>
</feature>
<keyword evidence="3" id="KW-1185">Reference proteome</keyword>
<comment type="caution">
    <text evidence="2">The sequence shown here is derived from an EMBL/GenBank/DDBJ whole genome shotgun (WGS) entry which is preliminary data.</text>
</comment>
<evidence type="ECO:0000256" key="1">
    <source>
        <dbReference type="SAM" id="MobiDB-lite"/>
    </source>
</evidence>
<reference evidence="2" key="1">
    <citation type="submission" date="2020-10" db="EMBL/GenBank/DDBJ databases">
        <title>Chromosome-scale genome assembly of the Allis shad, Alosa alosa.</title>
        <authorList>
            <person name="Margot Z."/>
            <person name="Christophe K."/>
            <person name="Cabau C."/>
            <person name="Louis A."/>
            <person name="Berthelot C."/>
            <person name="Parey E."/>
            <person name="Roest Crollius H."/>
            <person name="Montfort J."/>
            <person name="Robinson-Rechavi M."/>
            <person name="Bucao C."/>
            <person name="Bouchez O."/>
            <person name="Gislard M."/>
            <person name="Lluch J."/>
            <person name="Milhes M."/>
            <person name="Lampietro C."/>
            <person name="Lopez Roques C."/>
            <person name="Donnadieu C."/>
            <person name="Braasch I."/>
            <person name="Desvignes T."/>
            <person name="Postlethwait J."/>
            <person name="Bobe J."/>
            <person name="Guiguen Y."/>
        </authorList>
    </citation>
    <scope>NUCLEOTIDE SEQUENCE</scope>
    <source>
        <strain evidence="2">M-15738</strain>
        <tissue evidence="2">Blood</tissue>
    </source>
</reference>
<sequence>MGVLLKQPGPTGVLPEGGQLFAKLLHQLLSVAELGSGPLTRVGPLEQVRGLLPGKGQQGHHDRRALGHDLAQSWASLRLPGSKVGRQEGMGTRNRRRVRMTKLPVKLSQLSQACRITKPSPHTP</sequence>
<feature type="region of interest" description="Disordered" evidence="1">
    <location>
        <begin position="78"/>
        <end position="99"/>
    </location>
</feature>
<name>A0AAV6FTA6_9TELE</name>
<organism evidence="2 3">
    <name type="scientific">Alosa alosa</name>
    <name type="common">allis shad</name>
    <dbReference type="NCBI Taxonomy" id="278164"/>
    <lineage>
        <taxon>Eukaryota</taxon>
        <taxon>Metazoa</taxon>
        <taxon>Chordata</taxon>
        <taxon>Craniata</taxon>
        <taxon>Vertebrata</taxon>
        <taxon>Euteleostomi</taxon>
        <taxon>Actinopterygii</taxon>
        <taxon>Neopterygii</taxon>
        <taxon>Teleostei</taxon>
        <taxon>Clupei</taxon>
        <taxon>Clupeiformes</taxon>
        <taxon>Clupeoidei</taxon>
        <taxon>Clupeidae</taxon>
        <taxon>Alosa</taxon>
    </lineage>
</organism>